<keyword evidence="1" id="KW-0479">Metal-binding</keyword>
<feature type="domain" description="C2H2-type" evidence="7">
    <location>
        <begin position="585"/>
        <end position="612"/>
    </location>
</feature>
<dbReference type="InterPro" id="IPR050527">
    <property type="entry name" value="Snail/Krueppel_Znf"/>
</dbReference>
<accession>A0AA39GXC7</accession>
<feature type="compositionally biased region" description="Polar residues" evidence="6">
    <location>
        <begin position="289"/>
        <end position="300"/>
    </location>
</feature>
<dbReference type="PANTHER" id="PTHR24388:SF90">
    <property type="entry name" value="C2H2-TYPE DOMAIN-CONTAINING PROTEIN"/>
    <property type="match status" value="1"/>
</dbReference>
<evidence type="ECO:0000256" key="1">
    <source>
        <dbReference type="ARBA" id="ARBA00022723"/>
    </source>
</evidence>
<gene>
    <name evidence="8" type="ORF">QR680_001210</name>
</gene>
<feature type="domain" description="C2H2-type" evidence="7">
    <location>
        <begin position="546"/>
        <end position="579"/>
    </location>
</feature>
<feature type="region of interest" description="Disordered" evidence="6">
    <location>
        <begin position="166"/>
        <end position="203"/>
    </location>
</feature>
<feature type="compositionally biased region" description="Basic and acidic residues" evidence="6">
    <location>
        <begin position="954"/>
        <end position="965"/>
    </location>
</feature>
<reference evidence="8" key="1">
    <citation type="submission" date="2023-06" db="EMBL/GenBank/DDBJ databases">
        <title>Genomic analysis of the entomopathogenic nematode Steinernema hermaphroditum.</title>
        <authorList>
            <person name="Schwarz E.M."/>
            <person name="Heppert J.K."/>
            <person name="Baniya A."/>
            <person name="Schwartz H.T."/>
            <person name="Tan C.-H."/>
            <person name="Antoshechkin I."/>
            <person name="Sternberg P.W."/>
            <person name="Goodrich-Blair H."/>
            <person name="Dillman A.R."/>
        </authorList>
    </citation>
    <scope>NUCLEOTIDE SEQUENCE</scope>
    <source>
        <strain evidence="8">PS9179</strain>
        <tissue evidence="8">Whole animal</tissue>
    </source>
</reference>
<feature type="domain" description="C2H2-type" evidence="7">
    <location>
        <begin position="485"/>
        <end position="506"/>
    </location>
</feature>
<evidence type="ECO:0000256" key="6">
    <source>
        <dbReference type="SAM" id="MobiDB-lite"/>
    </source>
</evidence>
<feature type="compositionally biased region" description="Low complexity" evidence="6">
    <location>
        <begin position="924"/>
        <end position="944"/>
    </location>
</feature>
<feature type="region of interest" description="Disordered" evidence="6">
    <location>
        <begin position="1"/>
        <end position="80"/>
    </location>
</feature>
<dbReference type="EMBL" id="JAUCMV010000005">
    <property type="protein sequence ID" value="KAK0395295.1"/>
    <property type="molecule type" value="Genomic_DNA"/>
</dbReference>
<feature type="compositionally biased region" description="Polar residues" evidence="6">
    <location>
        <begin position="26"/>
        <end position="42"/>
    </location>
</feature>
<keyword evidence="3" id="KW-0863">Zinc-finger</keyword>
<dbReference type="GO" id="GO:0008270">
    <property type="term" value="F:zinc ion binding"/>
    <property type="evidence" value="ECO:0007669"/>
    <property type="project" value="UniProtKB-KW"/>
</dbReference>
<dbReference type="PANTHER" id="PTHR24388">
    <property type="entry name" value="ZINC FINGER PROTEIN"/>
    <property type="match status" value="1"/>
</dbReference>
<evidence type="ECO:0000313" key="9">
    <source>
        <dbReference type="Proteomes" id="UP001175271"/>
    </source>
</evidence>
<keyword evidence="5" id="KW-0539">Nucleus</keyword>
<feature type="compositionally biased region" description="Basic residues" evidence="6">
    <location>
        <begin position="985"/>
        <end position="1006"/>
    </location>
</feature>
<name>A0AA39GXC7_9BILA</name>
<dbReference type="InterPro" id="IPR013087">
    <property type="entry name" value="Znf_C2H2_type"/>
</dbReference>
<feature type="region of interest" description="Disordered" evidence="6">
    <location>
        <begin position="857"/>
        <end position="965"/>
    </location>
</feature>
<protein>
    <recommendedName>
        <fullName evidence="7">C2H2-type domain-containing protein</fullName>
    </recommendedName>
</protein>
<dbReference type="Proteomes" id="UP001175271">
    <property type="component" value="Unassembled WGS sequence"/>
</dbReference>
<dbReference type="SMART" id="SM00355">
    <property type="entry name" value="ZnF_C2H2"/>
    <property type="match status" value="6"/>
</dbReference>
<proteinExistence type="predicted"/>
<comment type="caution">
    <text evidence="8">The sequence shown here is derived from an EMBL/GenBank/DDBJ whole genome shotgun (WGS) entry which is preliminary data.</text>
</comment>
<keyword evidence="9" id="KW-1185">Reference proteome</keyword>
<dbReference type="AlphaFoldDB" id="A0AA39GXC7"/>
<feature type="compositionally biased region" description="Low complexity" evidence="6">
    <location>
        <begin position="230"/>
        <end position="239"/>
    </location>
</feature>
<keyword evidence="4" id="KW-0862">Zinc</keyword>
<feature type="region of interest" description="Disordered" evidence="6">
    <location>
        <begin position="216"/>
        <end position="250"/>
    </location>
</feature>
<evidence type="ECO:0000313" key="8">
    <source>
        <dbReference type="EMBL" id="KAK0395295.1"/>
    </source>
</evidence>
<sequence>MQKRIEVIELSDDEVDSGPPVLTKRTAPTTSRYMPPTSSRNPQPLRPPHLQPAQSVPQRNLPGVRPTPNVTFHTVNRPPTLKPMVAGRGVQMPNMNLGIPLRPNERITTTITPNRMIPQRMEPSRRSLPSAGASVAIVNEKPLSLSDLFSKPKPVLVPPPAVSSRIPPAFSQTGLSSMRARPSPLKPTPSTSRSTVPGYVPSPPIIHCSPMAGITTTRSRQMPNQPQPNRPIQGRQQIPSQPPPPTLQPQITIGQRQQNMPRLNPMHRAAASTANPRTQQQTRLPPPVNYNQTKFKKTSTNPQAVAIKNRVRRRNAASTGGATTAAGVAAAAAPVPAKKQPTTAESRKEAQMRQMQRRKHQMEMQKLATMKGLVLEVLDARYHDNDSYEGAFLCGFGGCSQRLHNNINYFYHMWAHLARVLPYDYNESGKYSTTGGANAQKRSELDHWAQCPQCFAEFDGIHKKSVHYHVVHSLSRVSDKFQTLSVCNICEMTVNSGSELTHLKQHVTKKGTMEVPYTCKKCKYRSSTRMQLFKHYEERHANTNHLVCPVCTQAFNVPNNQKLKTIVFHEAYCNHIMRHFNEKSTRCPRCAIKMLVGTPSEKEKYQRHVKSHYDEVKIPPRLKQLTKQFSRAEYKKSGRRIFPRKSSHRCAFCPKPHIDPNNMNSRTFRRLSCKNKTCNFTSTCKQEFQLHKIICTRKLIRKANGTYVPVVRPSVPMKAPPRTERNMYQCERCQKVMEVANLGNPDIANHMIMCGSHMKVVEPPKQFVKVTEREALEEKFETFVFGLRRMENIRKPEPKEKEKQTPKIVVKREKDPWEDVCDRAMRVANTKSLGLQESETRIKKLLAMVNKFEKGKKVEQKEKKSVVTAGERSSKQVKTKKSSAEEPKVAVVSDSTKKTKKVSAGKVVPATKKSSNGSEESRDSTISTKSSKSSATSKSIDKSAQANKNGHSSKPPEQKLDRKEKIKSVLQGVFAAEKLFQVERAKRKAKREARLARSKAARQNKSLKKEKQTSKQGASRDLFSARKVSSRGRVIKKIVRTG</sequence>
<dbReference type="GO" id="GO:0000978">
    <property type="term" value="F:RNA polymerase II cis-regulatory region sequence-specific DNA binding"/>
    <property type="evidence" value="ECO:0007669"/>
    <property type="project" value="TreeGrafter"/>
</dbReference>
<evidence type="ECO:0000256" key="2">
    <source>
        <dbReference type="ARBA" id="ARBA00022737"/>
    </source>
</evidence>
<feature type="domain" description="C2H2-type" evidence="7">
    <location>
        <begin position="517"/>
        <end position="540"/>
    </location>
</feature>
<feature type="region of interest" description="Disordered" evidence="6">
    <location>
        <begin position="268"/>
        <end position="300"/>
    </location>
</feature>
<keyword evidence="2" id="KW-0677">Repeat</keyword>
<feature type="domain" description="C2H2-type" evidence="7">
    <location>
        <begin position="449"/>
        <end position="472"/>
    </location>
</feature>
<feature type="region of interest" description="Disordered" evidence="6">
    <location>
        <begin position="981"/>
        <end position="1027"/>
    </location>
</feature>
<evidence type="ECO:0000256" key="5">
    <source>
        <dbReference type="ARBA" id="ARBA00023242"/>
    </source>
</evidence>
<organism evidence="8 9">
    <name type="scientific">Steinernema hermaphroditum</name>
    <dbReference type="NCBI Taxonomy" id="289476"/>
    <lineage>
        <taxon>Eukaryota</taxon>
        <taxon>Metazoa</taxon>
        <taxon>Ecdysozoa</taxon>
        <taxon>Nematoda</taxon>
        <taxon>Chromadorea</taxon>
        <taxon>Rhabditida</taxon>
        <taxon>Tylenchina</taxon>
        <taxon>Panagrolaimomorpha</taxon>
        <taxon>Strongyloidoidea</taxon>
        <taxon>Steinernematidae</taxon>
        <taxon>Steinernema</taxon>
    </lineage>
</organism>
<evidence type="ECO:0000256" key="3">
    <source>
        <dbReference type="ARBA" id="ARBA00022771"/>
    </source>
</evidence>
<feature type="domain" description="C2H2-type" evidence="7">
    <location>
        <begin position="392"/>
        <end position="416"/>
    </location>
</feature>
<evidence type="ECO:0000256" key="4">
    <source>
        <dbReference type="ARBA" id="ARBA00022833"/>
    </source>
</evidence>
<dbReference type="GO" id="GO:0000981">
    <property type="term" value="F:DNA-binding transcription factor activity, RNA polymerase II-specific"/>
    <property type="evidence" value="ECO:0007669"/>
    <property type="project" value="TreeGrafter"/>
</dbReference>
<evidence type="ECO:0000259" key="7">
    <source>
        <dbReference type="SMART" id="SM00355"/>
    </source>
</evidence>